<reference evidence="4 5" key="1">
    <citation type="submission" date="2023-07" db="EMBL/GenBank/DDBJ databases">
        <title>Sorghum-associated microbial communities from plants grown in Nebraska, USA.</title>
        <authorList>
            <person name="Schachtman D."/>
        </authorList>
    </citation>
    <scope>NUCLEOTIDE SEQUENCE [LARGE SCALE GENOMIC DNA]</scope>
    <source>
        <strain evidence="4 5">BE248</strain>
    </source>
</reference>
<dbReference type="PRINTS" id="PR00455">
    <property type="entry name" value="HTHTETR"/>
</dbReference>
<feature type="DNA-binding region" description="H-T-H motif" evidence="2">
    <location>
        <begin position="36"/>
        <end position="55"/>
    </location>
</feature>
<dbReference type="Gene3D" id="1.10.357.10">
    <property type="entry name" value="Tetracycline Repressor, domain 2"/>
    <property type="match status" value="1"/>
</dbReference>
<organism evidence="4 5">
    <name type="scientific">Aeromicrobium panaciterrae</name>
    <dbReference type="NCBI Taxonomy" id="363861"/>
    <lineage>
        <taxon>Bacteria</taxon>
        <taxon>Bacillati</taxon>
        <taxon>Actinomycetota</taxon>
        <taxon>Actinomycetes</taxon>
        <taxon>Propionibacteriales</taxon>
        <taxon>Nocardioidaceae</taxon>
        <taxon>Aeromicrobium</taxon>
    </lineage>
</organism>
<proteinExistence type="predicted"/>
<evidence type="ECO:0000313" key="4">
    <source>
        <dbReference type="EMBL" id="MDR7086592.1"/>
    </source>
</evidence>
<dbReference type="InterPro" id="IPR036271">
    <property type="entry name" value="Tet_transcr_reg_TetR-rel_C_sf"/>
</dbReference>
<protein>
    <submittedName>
        <fullName evidence="4">AcrR family transcriptional regulator</fullName>
    </submittedName>
</protein>
<dbReference type="SUPFAM" id="SSF48498">
    <property type="entry name" value="Tetracyclin repressor-like, C-terminal domain"/>
    <property type="match status" value="1"/>
</dbReference>
<keyword evidence="1 2" id="KW-0238">DNA-binding</keyword>
<dbReference type="Pfam" id="PF00440">
    <property type="entry name" value="TetR_N"/>
    <property type="match status" value="1"/>
</dbReference>
<comment type="caution">
    <text evidence="4">The sequence shown here is derived from an EMBL/GenBank/DDBJ whole genome shotgun (WGS) entry which is preliminary data.</text>
</comment>
<dbReference type="PANTHER" id="PTHR30055">
    <property type="entry name" value="HTH-TYPE TRANSCRIPTIONAL REGULATOR RUTR"/>
    <property type="match status" value="1"/>
</dbReference>
<accession>A0ABU1UN38</accession>
<feature type="domain" description="HTH tetR-type" evidence="3">
    <location>
        <begin position="13"/>
        <end position="73"/>
    </location>
</feature>
<dbReference type="PANTHER" id="PTHR30055:SF226">
    <property type="entry name" value="HTH-TYPE TRANSCRIPTIONAL REGULATOR PKSA"/>
    <property type="match status" value="1"/>
</dbReference>
<gene>
    <name evidence="4" type="ORF">J2X11_001431</name>
</gene>
<evidence type="ECO:0000256" key="2">
    <source>
        <dbReference type="PROSITE-ProRule" id="PRU00335"/>
    </source>
</evidence>
<dbReference type="SUPFAM" id="SSF46689">
    <property type="entry name" value="Homeodomain-like"/>
    <property type="match status" value="1"/>
</dbReference>
<sequence length="200" mass="21846">MTARARQPRLSIEVRREQVLDAALEIIVEDGYSAASMEAIARRVDIAKPVVYNAFGDRQKLLMALLERQEERAFTALAAAMPPRAADSAPEDALISWANTLAIAIHEQPTLWRLMLMPTDGTPEIVRAHIDEGREFVLNQIRGVLSEYLTGAEMDVEVAAVAVLAMAEGLAAKLITEPDAYPPKRVVAFAKGALKLISAE</sequence>
<name>A0ABU1UN38_9ACTN</name>
<dbReference type="PROSITE" id="PS50977">
    <property type="entry name" value="HTH_TETR_2"/>
    <property type="match status" value="1"/>
</dbReference>
<dbReference type="InterPro" id="IPR009057">
    <property type="entry name" value="Homeodomain-like_sf"/>
</dbReference>
<dbReference type="RefSeq" id="WP_309968716.1">
    <property type="nucleotide sequence ID" value="NZ_JAVDWH010000001.1"/>
</dbReference>
<dbReference type="Proteomes" id="UP001257739">
    <property type="component" value="Unassembled WGS sequence"/>
</dbReference>
<dbReference type="EMBL" id="JAVDWH010000001">
    <property type="protein sequence ID" value="MDR7086592.1"/>
    <property type="molecule type" value="Genomic_DNA"/>
</dbReference>
<evidence type="ECO:0000256" key="1">
    <source>
        <dbReference type="ARBA" id="ARBA00023125"/>
    </source>
</evidence>
<dbReference type="InterPro" id="IPR050109">
    <property type="entry name" value="HTH-type_TetR-like_transc_reg"/>
</dbReference>
<keyword evidence="5" id="KW-1185">Reference proteome</keyword>
<evidence type="ECO:0000259" key="3">
    <source>
        <dbReference type="PROSITE" id="PS50977"/>
    </source>
</evidence>
<evidence type="ECO:0000313" key="5">
    <source>
        <dbReference type="Proteomes" id="UP001257739"/>
    </source>
</evidence>
<dbReference type="InterPro" id="IPR001647">
    <property type="entry name" value="HTH_TetR"/>
</dbReference>